<dbReference type="PANTHER" id="PTHR33204:SF18">
    <property type="entry name" value="TRANSCRIPTIONAL REGULATORY PROTEIN"/>
    <property type="match status" value="1"/>
</dbReference>
<dbReference type="AlphaFoldDB" id="A0A7W8D248"/>
<keyword evidence="6" id="KW-1185">Reference proteome</keyword>
<dbReference type="InterPro" id="IPR036388">
    <property type="entry name" value="WH-like_DNA-bd_sf"/>
</dbReference>
<evidence type="ECO:0000256" key="1">
    <source>
        <dbReference type="ARBA" id="ARBA00023015"/>
    </source>
</evidence>
<dbReference type="PROSITE" id="PS51118">
    <property type="entry name" value="HTH_HXLR"/>
    <property type="match status" value="1"/>
</dbReference>
<dbReference type="Proteomes" id="UP000521199">
    <property type="component" value="Unassembled WGS sequence"/>
</dbReference>
<evidence type="ECO:0000256" key="3">
    <source>
        <dbReference type="ARBA" id="ARBA00023163"/>
    </source>
</evidence>
<organism evidence="5 6">
    <name type="scientific">Chiayiivirga flava</name>
    <dbReference type="NCBI Taxonomy" id="659595"/>
    <lineage>
        <taxon>Bacteria</taxon>
        <taxon>Pseudomonadati</taxon>
        <taxon>Pseudomonadota</taxon>
        <taxon>Gammaproteobacteria</taxon>
        <taxon>Lysobacterales</taxon>
        <taxon>Lysobacteraceae</taxon>
        <taxon>Chiayiivirga</taxon>
    </lineage>
</organism>
<dbReference type="InterPro" id="IPR002577">
    <property type="entry name" value="HTH_HxlR"/>
</dbReference>
<sequence length="153" mass="17056">MKRTTFDDDPCPIARSLSVLGERWTLLILREAYRGVRRFADFERELGIAKNVLSARLKALVESGVLDRTPSKDDARSIEYRLGRKARELFPVLMALALWGERWACDGKSPLRFRNRHSGAALAAVKVFDAEGIEVQARDVAMERVPADGAAAA</sequence>
<keyword evidence="3" id="KW-0804">Transcription</keyword>
<evidence type="ECO:0000256" key="2">
    <source>
        <dbReference type="ARBA" id="ARBA00023125"/>
    </source>
</evidence>
<dbReference type="Pfam" id="PF01638">
    <property type="entry name" value="HxlR"/>
    <property type="match status" value="1"/>
</dbReference>
<protein>
    <submittedName>
        <fullName evidence="5">DNA-binding HxlR family transcriptional regulator</fullName>
    </submittedName>
</protein>
<proteinExistence type="predicted"/>
<dbReference type="SUPFAM" id="SSF46785">
    <property type="entry name" value="Winged helix' DNA-binding domain"/>
    <property type="match status" value="1"/>
</dbReference>
<name>A0A7W8D248_9GAMM</name>
<dbReference type="PANTHER" id="PTHR33204">
    <property type="entry name" value="TRANSCRIPTIONAL REGULATOR, MARR FAMILY"/>
    <property type="match status" value="1"/>
</dbReference>
<keyword evidence="2 5" id="KW-0238">DNA-binding</keyword>
<dbReference type="EMBL" id="JACHHP010000001">
    <property type="protein sequence ID" value="MBB5206575.1"/>
    <property type="molecule type" value="Genomic_DNA"/>
</dbReference>
<evidence type="ECO:0000313" key="6">
    <source>
        <dbReference type="Proteomes" id="UP000521199"/>
    </source>
</evidence>
<gene>
    <name evidence="5" type="ORF">HNQ52_000091</name>
</gene>
<feature type="domain" description="HTH hxlR-type" evidence="4">
    <location>
        <begin position="11"/>
        <end position="108"/>
    </location>
</feature>
<dbReference type="RefSeq" id="WP_183958683.1">
    <property type="nucleotide sequence ID" value="NZ_JACHHP010000001.1"/>
</dbReference>
<keyword evidence="1" id="KW-0805">Transcription regulation</keyword>
<dbReference type="InterPro" id="IPR036390">
    <property type="entry name" value="WH_DNA-bd_sf"/>
</dbReference>
<evidence type="ECO:0000313" key="5">
    <source>
        <dbReference type="EMBL" id="MBB5206575.1"/>
    </source>
</evidence>
<reference evidence="5 6" key="1">
    <citation type="submission" date="2020-08" db="EMBL/GenBank/DDBJ databases">
        <title>Genomic Encyclopedia of Type Strains, Phase IV (KMG-IV): sequencing the most valuable type-strain genomes for metagenomic binning, comparative biology and taxonomic classification.</title>
        <authorList>
            <person name="Goeker M."/>
        </authorList>
    </citation>
    <scope>NUCLEOTIDE SEQUENCE [LARGE SCALE GENOMIC DNA]</scope>
    <source>
        <strain evidence="5 6">DSM 24163</strain>
    </source>
</reference>
<comment type="caution">
    <text evidence="5">The sequence shown here is derived from an EMBL/GenBank/DDBJ whole genome shotgun (WGS) entry which is preliminary data.</text>
</comment>
<dbReference type="Gene3D" id="1.10.10.10">
    <property type="entry name" value="Winged helix-like DNA-binding domain superfamily/Winged helix DNA-binding domain"/>
    <property type="match status" value="1"/>
</dbReference>
<dbReference type="GO" id="GO:0003677">
    <property type="term" value="F:DNA binding"/>
    <property type="evidence" value="ECO:0007669"/>
    <property type="project" value="UniProtKB-KW"/>
</dbReference>
<accession>A0A7W8D248</accession>
<evidence type="ECO:0000259" key="4">
    <source>
        <dbReference type="PROSITE" id="PS51118"/>
    </source>
</evidence>